<name>A0ABQ9DX34_9PASS</name>
<evidence type="ECO:0000313" key="2">
    <source>
        <dbReference type="Proteomes" id="UP001145742"/>
    </source>
</evidence>
<dbReference type="PANTHER" id="PTHR33332">
    <property type="entry name" value="REVERSE TRANSCRIPTASE DOMAIN-CONTAINING PROTEIN"/>
    <property type="match status" value="1"/>
</dbReference>
<evidence type="ECO:0000313" key="1">
    <source>
        <dbReference type="EMBL" id="KAJ7427098.1"/>
    </source>
</evidence>
<dbReference type="Proteomes" id="UP001145742">
    <property type="component" value="Unassembled WGS sequence"/>
</dbReference>
<organism evidence="1 2">
    <name type="scientific">Willisornis vidua</name>
    <name type="common">Xingu scale-backed antbird</name>
    <dbReference type="NCBI Taxonomy" id="1566151"/>
    <lineage>
        <taxon>Eukaryota</taxon>
        <taxon>Metazoa</taxon>
        <taxon>Chordata</taxon>
        <taxon>Craniata</taxon>
        <taxon>Vertebrata</taxon>
        <taxon>Euteleostomi</taxon>
        <taxon>Archelosauria</taxon>
        <taxon>Archosauria</taxon>
        <taxon>Dinosauria</taxon>
        <taxon>Saurischia</taxon>
        <taxon>Theropoda</taxon>
        <taxon>Coelurosauria</taxon>
        <taxon>Aves</taxon>
        <taxon>Neognathae</taxon>
        <taxon>Neoaves</taxon>
        <taxon>Telluraves</taxon>
        <taxon>Australaves</taxon>
        <taxon>Passeriformes</taxon>
        <taxon>Thamnophilidae</taxon>
        <taxon>Willisornis</taxon>
    </lineage>
</organism>
<sequence length="106" mass="11816">MLFNTFINGLDTGLEGILSKFADDTKLGRPVESLEVRDALQRDVNKLKDWAITSHVKFNKGKCRILHLGWGNSGCLYRLGNERLESSASERDLGVLVDGKLNLTQP</sequence>
<dbReference type="EMBL" id="WHWB01032079">
    <property type="protein sequence ID" value="KAJ7427098.1"/>
    <property type="molecule type" value="Genomic_DNA"/>
</dbReference>
<accession>A0ABQ9DX34</accession>
<gene>
    <name evidence="1" type="ORF">WISP_09640</name>
</gene>
<proteinExistence type="predicted"/>
<comment type="caution">
    <text evidence="1">The sequence shown here is derived from an EMBL/GenBank/DDBJ whole genome shotgun (WGS) entry which is preliminary data.</text>
</comment>
<protein>
    <submittedName>
        <fullName evidence="1">Rna-directed dna polymerase from mobile element jockey-like</fullName>
    </submittedName>
</protein>
<keyword evidence="2" id="KW-1185">Reference proteome</keyword>
<reference evidence="1" key="1">
    <citation type="submission" date="2019-10" db="EMBL/GenBank/DDBJ databases">
        <authorList>
            <person name="Soares A.E.R."/>
            <person name="Aleixo A."/>
            <person name="Schneider P."/>
            <person name="Miyaki C.Y."/>
            <person name="Schneider M.P."/>
            <person name="Mello C."/>
            <person name="Vasconcelos A.T.R."/>
        </authorList>
    </citation>
    <scope>NUCLEOTIDE SEQUENCE</scope>
    <source>
        <tissue evidence="1">Muscle</tissue>
    </source>
</reference>